<reference evidence="1" key="1">
    <citation type="submission" date="2018-06" db="EMBL/GenBank/DDBJ databases">
        <authorList>
            <person name="Zhirakovskaya E."/>
        </authorList>
    </citation>
    <scope>NUCLEOTIDE SEQUENCE</scope>
</reference>
<dbReference type="AlphaFoldDB" id="A0A3B1BAX0"/>
<proteinExistence type="predicted"/>
<accession>A0A3B1BAX0</accession>
<name>A0A3B1BAX0_9ZZZZ</name>
<gene>
    <name evidence="1" type="ORF">MNBD_NITROSPINAE04-1953</name>
</gene>
<protein>
    <recommendedName>
        <fullName evidence="2">Mu-like prophage I protein</fullName>
    </recommendedName>
</protein>
<dbReference type="PIRSF" id="PIRSF016624">
    <property type="entry name" value="Mu_prophg_I"/>
    <property type="match status" value="1"/>
</dbReference>
<organism evidence="1">
    <name type="scientific">hydrothermal vent metagenome</name>
    <dbReference type="NCBI Taxonomy" id="652676"/>
    <lineage>
        <taxon>unclassified sequences</taxon>
        <taxon>metagenomes</taxon>
        <taxon>ecological metagenomes</taxon>
    </lineage>
</organism>
<evidence type="ECO:0000313" key="1">
    <source>
        <dbReference type="EMBL" id="VAX15349.1"/>
    </source>
</evidence>
<dbReference type="InterPro" id="IPR012106">
    <property type="entry name" value="Phage_Mu_Gp1"/>
</dbReference>
<evidence type="ECO:0008006" key="2">
    <source>
        <dbReference type="Google" id="ProtNLM"/>
    </source>
</evidence>
<sequence>MTPTLSDEPTLIAPIGEFAHPMGKQVIDEKAVELILNQFERWGRDIVVDYRHESMKECGTARAAGWVKTKTARIAENGIEAVIEWTDQAKKLIESKEYRFLSPVFESIDGKITGLLNLGLTNNPNIHVMPPLVNQLPTQEINMEEKELTETLKEKLGLDKEAENSEIIAAVETVLNEKEIAPALASMLGDTLALLGLTPEATNEEIIEKIESLAKESAAGRDEGVERMINDAVMAGKLRPSQKAWARNLASLNPESLRLFIANSGPMVPLGDAITKASAKPVSKLTEDEAAVCALLNINECDYLKYGR</sequence>
<dbReference type="Pfam" id="PF10123">
    <property type="entry name" value="Mu-like_Pro"/>
    <property type="match status" value="1"/>
</dbReference>
<dbReference type="EMBL" id="UOGA01000035">
    <property type="protein sequence ID" value="VAX15349.1"/>
    <property type="molecule type" value="Genomic_DNA"/>
</dbReference>